<reference evidence="2" key="2">
    <citation type="submission" date="2020-01" db="EMBL/GenBank/DDBJ databases">
        <authorList>
            <consortium name="NCBI Pathogen Detection Project"/>
        </authorList>
    </citation>
    <scope>NUCLEOTIDE SEQUENCE</scope>
    <source>
        <strain evidence="2">OLC2673_Aeromonas</strain>
    </source>
</reference>
<evidence type="ECO:0000313" key="3">
    <source>
        <dbReference type="Proteomes" id="UP000859505"/>
    </source>
</evidence>
<dbReference type="EMBL" id="DACTUL010000001">
    <property type="protein sequence ID" value="HAT6342473.1"/>
    <property type="molecule type" value="Genomic_DNA"/>
</dbReference>
<evidence type="ECO:0000313" key="2">
    <source>
        <dbReference type="EMBL" id="HAT6342473.1"/>
    </source>
</evidence>
<sequence>MSEHQKGPLIQLLELSMADMEQGRTYSLSEALGTLAQRRPLPEPSGSRDWDSFFDSEPASPDFLTEREDVITEREPGLDELPPDDLINPSAE</sequence>
<organism evidence="2 3">
    <name type="scientific">Aeromonas hydrophila</name>
    <dbReference type="NCBI Taxonomy" id="644"/>
    <lineage>
        <taxon>Bacteria</taxon>
        <taxon>Pseudomonadati</taxon>
        <taxon>Pseudomonadota</taxon>
        <taxon>Gammaproteobacteria</taxon>
        <taxon>Aeromonadales</taxon>
        <taxon>Aeromonadaceae</taxon>
        <taxon>Aeromonas</taxon>
    </lineage>
</organism>
<evidence type="ECO:0000256" key="1">
    <source>
        <dbReference type="SAM" id="MobiDB-lite"/>
    </source>
</evidence>
<reference evidence="2" key="1">
    <citation type="journal article" date="2018" name="Genome Biol.">
        <title>SKESA: strategic k-mer extension for scrupulous assemblies.</title>
        <authorList>
            <person name="Souvorov A."/>
            <person name="Agarwala R."/>
            <person name="Lipman D.J."/>
        </authorList>
    </citation>
    <scope>NUCLEOTIDE SEQUENCE</scope>
    <source>
        <strain evidence="2">OLC2673_Aeromonas</strain>
    </source>
</reference>
<proteinExistence type="predicted"/>
<dbReference type="AlphaFoldDB" id="A0AAD3YIL5"/>
<comment type="caution">
    <text evidence="2">The sequence shown here is derived from an EMBL/GenBank/DDBJ whole genome shotgun (WGS) entry which is preliminary data.</text>
</comment>
<gene>
    <name evidence="2" type="ORF">JAJ28_000124</name>
</gene>
<accession>A0AAD3YIL5</accession>
<protein>
    <submittedName>
        <fullName evidence="2">Uncharacterized protein</fullName>
    </submittedName>
</protein>
<name>A0AAD3YIL5_AERHY</name>
<feature type="compositionally biased region" description="Basic and acidic residues" evidence="1">
    <location>
        <begin position="64"/>
        <end position="77"/>
    </location>
</feature>
<dbReference type="Proteomes" id="UP000859505">
    <property type="component" value="Unassembled WGS sequence"/>
</dbReference>
<feature type="region of interest" description="Disordered" evidence="1">
    <location>
        <begin position="31"/>
        <end position="92"/>
    </location>
</feature>